<gene>
    <name evidence="2" type="ORF">NE237_009572</name>
</gene>
<evidence type="ECO:0000313" key="2">
    <source>
        <dbReference type="EMBL" id="KAJ4978792.1"/>
    </source>
</evidence>
<dbReference type="AlphaFoldDB" id="A0A9Q0R0S1"/>
<evidence type="ECO:0000313" key="3">
    <source>
        <dbReference type="Proteomes" id="UP001141806"/>
    </source>
</evidence>
<feature type="transmembrane region" description="Helical" evidence="1">
    <location>
        <begin position="12"/>
        <end position="45"/>
    </location>
</feature>
<keyword evidence="1" id="KW-0472">Membrane</keyword>
<name>A0A9Q0R0S1_9MAGN</name>
<dbReference type="EMBL" id="JAMYWD010000002">
    <property type="protein sequence ID" value="KAJ4978792.1"/>
    <property type="molecule type" value="Genomic_DNA"/>
</dbReference>
<proteinExistence type="predicted"/>
<keyword evidence="1" id="KW-1133">Transmembrane helix</keyword>
<reference evidence="2" key="1">
    <citation type="journal article" date="2023" name="Plant J.">
        <title>The genome of the king protea, Protea cynaroides.</title>
        <authorList>
            <person name="Chang J."/>
            <person name="Duong T.A."/>
            <person name="Schoeman C."/>
            <person name="Ma X."/>
            <person name="Roodt D."/>
            <person name="Barker N."/>
            <person name="Li Z."/>
            <person name="Van de Peer Y."/>
            <person name="Mizrachi E."/>
        </authorList>
    </citation>
    <scope>NUCLEOTIDE SEQUENCE</scope>
    <source>
        <tissue evidence="2">Young leaves</tissue>
    </source>
</reference>
<feature type="transmembrane region" description="Helical" evidence="1">
    <location>
        <begin position="65"/>
        <end position="85"/>
    </location>
</feature>
<comment type="caution">
    <text evidence="2">The sequence shown here is derived from an EMBL/GenBank/DDBJ whole genome shotgun (WGS) entry which is preliminary data.</text>
</comment>
<keyword evidence="1" id="KW-0812">Transmembrane</keyword>
<accession>A0A9Q0R0S1</accession>
<feature type="transmembrane region" description="Helical" evidence="1">
    <location>
        <begin position="165"/>
        <end position="191"/>
    </location>
</feature>
<feature type="transmembrane region" description="Helical" evidence="1">
    <location>
        <begin position="112"/>
        <end position="130"/>
    </location>
</feature>
<keyword evidence="3" id="KW-1185">Reference proteome</keyword>
<dbReference type="Proteomes" id="UP001141806">
    <property type="component" value="Unassembled WGS sequence"/>
</dbReference>
<evidence type="ECO:0000256" key="1">
    <source>
        <dbReference type="SAM" id="Phobius"/>
    </source>
</evidence>
<organism evidence="2 3">
    <name type="scientific">Protea cynaroides</name>
    <dbReference type="NCBI Taxonomy" id="273540"/>
    <lineage>
        <taxon>Eukaryota</taxon>
        <taxon>Viridiplantae</taxon>
        <taxon>Streptophyta</taxon>
        <taxon>Embryophyta</taxon>
        <taxon>Tracheophyta</taxon>
        <taxon>Spermatophyta</taxon>
        <taxon>Magnoliopsida</taxon>
        <taxon>Proteales</taxon>
        <taxon>Proteaceae</taxon>
        <taxon>Protea</taxon>
    </lineage>
</organism>
<protein>
    <submittedName>
        <fullName evidence="2">Uncharacterized protein</fullName>
    </submittedName>
</protein>
<sequence length="200" mass="23709">MQIWMRVFGSACLCQFLHLLFFSLYILAFIVVVTFIDFTVCAQVLDWRSNRGFLKWTLKKFYQWLIVWIKISSLLPLIFSDLFMFGKSNSPSYLLLLFNHLVIVKESIRKKLTNWCSFFFLVYIVLPLDVCLPSQVFSSVLSISIFFTLNFLFERNFVEPLRLSLVIVCFLVIFEVLYFFHSCCLLLFFLINRCAVLWTS</sequence>